<dbReference type="GO" id="GO:0004674">
    <property type="term" value="F:protein serine/threonine kinase activity"/>
    <property type="evidence" value="ECO:0007669"/>
    <property type="project" value="TreeGrafter"/>
</dbReference>
<proteinExistence type="inferred from homology"/>
<dbReference type="InterPro" id="IPR052028">
    <property type="entry name" value="HipA_Ser/Thr_kinase"/>
</dbReference>
<accession>A0A401WXW5</accession>
<organism evidence="7 8">
    <name type="scientific">Acetobacter pasteurianus NBRC 3188</name>
    <dbReference type="NCBI Taxonomy" id="1226663"/>
    <lineage>
        <taxon>Bacteria</taxon>
        <taxon>Pseudomonadati</taxon>
        <taxon>Pseudomonadota</taxon>
        <taxon>Alphaproteobacteria</taxon>
        <taxon>Acetobacterales</taxon>
        <taxon>Acetobacteraceae</taxon>
        <taxon>Acetobacter</taxon>
    </lineage>
</organism>
<dbReference type="AlphaFoldDB" id="A0A401WXW5"/>
<dbReference type="InterPro" id="IPR012893">
    <property type="entry name" value="HipA-like_C"/>
</dbReference>
<dbReference type="Pfam" id="PF13657">
    <property type="entry name" value="Couple_hipA"/>
    <property type="match status" value="1"/>
</dbReference>
<comment type="similarity">
    <text evidence="1">Belongs to the HipA Ser/Thr kinase family.</text>
</comment>
<feature type="domain" description="HipA N-terminal subdomain 1" evidence="6">
    <location>
        <begin position="6"/>
        <end position="107"/>
    </location>
</feature>
<gene>
    <name evidence="7" type="primary">hipA</name>
    <name evidence="7" type="ORF">NBRC3188_2909</name>
</gene>
<dbReference type="PANTHER" id="PTHR37419:SF1">
    <property type="entry name" value="SERINE_THREONINE-PROTEIN KINASE TOXIN HIPA"/>
    <property type="match status" value="1"/>
</dbReference>
<keyword evidence="3" id="KW-0418">Kinase</keyword>
<comment type="caution">
    <text evidence="7">The sequence shown here is derived from an EMBL/GenBank/DDBJ whole genome shotgun (WGS) entry which is preliminary data.</text>
</comment>
<reference evidence="7 8" key="1">
    <citation type="submission" date="2016-06" db="EMBL/GenBank/DDBJ databases">
        <title>Acetobacter pasteurianus NBRC 3188 whole genome sequencing project.</title>
        <authorList>
            <person name="Matsutani M."/>
            <person name="Shiwa Y."/>
            <person name="Okamoto-Kainuma A."/>
            <person name="Ishikawa M."/>
            <person name="Koizumi Y."/>
            <person name="Yoshikawa H."/>
            <person name="Yakushi T."/>
            <person name="Matsushita K."/>
        </authorList>
    </citation>
    <scope>NUCLEOTIDE SEQUENCE [LARGE SCALE GENOMIC DNA]</scope>
    <source>
        <strain evidence="7 8">NBRC 3188</strain>
    </source>
</reference>
<dbReference type="PANTHER" id="PTHR37419">
    <property type="entry name" value="SERINE/THREONINE-PROTEIN KINASE TOXIN HIPA"/>
    <property type="match status" value="1"/>
</dbReference>
<evidence type="ECO:0000259" key="6">
    <source>
        <dbReference type="Pfam" id="PF13657"/>
    </source>
</evidence>
<feature type="domain" description="HipA-like C-terminal" evidence="5">
    <location>
        <begin position="155"/>
        <end position="397"/>
    </location>
</feature>
<dbReference type="CDD" id="cd17808">
    <property type="entry name" value="HipA_Ec_like"/>
    <property type="match status" value="1"/>
</dbReference>
<dbReference type="NCBIfam" id="TIGR03071">
    <property type="entry name" value="couple_hipA"/>
    <property type="match status" value="1"/>
</dbReference>
<name>A0A401WXW5_ACEPA</name>
<dbReference type="Proteomes" id="UP000287300">
    <property type="component" value="Unassembled WGS sequence"/>
</dbReference>
<keyword evidence="2" id="KW-0808">Transferase</keyword>
<evidence type="ECO:0000256" key="1">
    <source>
        <dbReference type="ARBA" id="ARBA00010164"/>
    </source>
</evidence>
<evidence type="ECO:0000256" key="2">
    <source>
        <dbReference type="ARBA" id="ARBA00022679"/>
    </source>
</evidence>
<evidence type="ECO:0000259" key="5">
    <source>
        <dbReference type="Pfam" id="PF07804"/>
    </source>
</evidence>
<protein>
    <submittedName>
        <fullName evidence="7">HipA domain-containing protein</fullName>
    </submittedName>
</protein>
<evidence type="ECO:0000256" key="4">
    <source>
        <dbReference type="SAM" id="MobiDB-lite"/>
    </source>
</evidence>
<dbReference type="EMBL" id="BDES01000078">
    <property type="protein sequence ID" value="GCD54212.1"/>
    <property type="molecule type" value="Genomic_DNA"/>
</dbReference>
<feature type="region of interest" description="Disordered" evidence="4">
    <location>
        <begin position="261"/>
        <end position="281"/>
    </location>
</feature>
<dbReference type="GO" id="GO:0005829">
    <property type="term" value="C:cytosol"/>
    <property type="evidence" value="ECO:0007669"/>
    <property type="project" value="TreeGrafter"/>
</dbReference>
<dbReference type="Pfam" id="PF07804">
    <property type="entry name" value="HipA_C"/>
    <property type="match status" value="1"/>
</dbReference>
<dbReference type="InterPro" id="IPR017508">
    <property type="entry name" value="HipA_N1"/>
</dbReference>
<sequence length="442" mass="48937">MVDLAVLVSGKVCARASDKGGSPRIFYDMDSEGVREGHSLSLSMPPQKEAYGGGVVVNWLRNLLPESKQDLRAIAQDETGGLPVCSVNNPLRLLEKIGEDCAGAVQVVQEDRIAKVREEGGIIPVSEDEVEKMIHDIRSGRSVAGRILDHNNGRFSLAGAQKKTALRRMPDGSWGIPYGKEPTTHIMKPPMPDMKGQVEAEHFCLTLCRGIGLSAAKSEVLQFGSEKVICVERFDRWRDEKGDVHRLHVEDMCQALGIDPARKYQSEGGPGTTEISGHVLSRSMNPDGDREAMMRAMVVNWVLMGTDAHAKNYSIFIHPLESLQSERKVSLAPLYDVNTFAPYEGASWSSNTMSMSVGGKYVFSKIHKRHWQIACQKAGFHPPTGYNEWLEQTVCSIRDVVRGVLGITLQEGLDPEWMAKISKLTRNRAEMILNDMFRSSST</sequence>
<evidence type="ECO:0000313" key="7">
    <source>
        <dbReference type="EMBL" id="GCD54212.1"/>
    </source>
</evidence>
<evidence type="ECO:0000256" key="3">
    <source>
        <dbReference type="ARBA" id="ARBA00022777"/>
    </source>
</evidence>
<evidence type="ECO:0000313" key="8">
    <source>
        <dbReference type="Proteomes" id="UP000287300"/>
    </source>
</evidence>